<keyword evidence="13" id="KW-1185">Reference proteome</keyword>
<dbReference type="EC" id="2.3.2.27" evidence="3"/>
<dbReference type="CDD" id="cd16461">
    <property type="entry name" value="RING-H2_EL5-like"/>
    <property type="match status" value="1"/>
</dbReference>
<dbReference type="AlphaFoldDB" id="A0A067JMS1"/>
<keyword evidence="10" id="KW-1133">Transmembrane helix</keyword>
<organism evidence="12 13">
    <name type="scientific">Jatropha curcas</name>
    <name type="common">Barbados nut</name>
    <dbReference type="NCBI Taxonomy" id="180498"/>
    <lineage>
        <taxon>Eukaryota</taxon>
        <taxon>Viridiplantae</taxon>
        <taxon>Streptophyta</taxon>
        <taxon>Embryophyta</taxon>
        <taxon>Tracheophyta</taxon>
        <taxon>Spermatophyta</taxon>
        <taxon>Magnoliopsida</taxon>
        <taxon>eudicotyledons</taxon>
        <taxon>Gunneridae</taxon>
        <taxon>Pentapetalae</taxon>
        <taxon>rosids</taxon>
        <taxon>fabids</taxon>
        <taxon>Malpighiales</taxon>
        <taxon>Euphorbiaceae</taxon>
        <taxon>Crotonoideae</taxon>
        <taxon>Jatropheae</taxon>
        <taxon>Jatropha</taxon>
    </lineage>
</organism>
<proteinExistence type="predicted"/>
<evidence type="ECO:0000256" key="9">
    <source>
        <dbReference type="PROSITE-ProRule" id="PRU00175"/>
    </source>
</evidence>
<evidence type="ECO:0000256" key="10">
    <source>
        <dbReference type="SAM" id="Phobius"/>
    </source>
</evidence>
<comment type="catalytic activity">
    <reaction evidence="1">
        <text>S-ubiquitinyl-[E2 ubiquitin-conjugating enzyme]-L-cysteine + [acceptor protein]-L-lysine = [E2 ubiquitin-conjugating enzyme]-L-cysteine + N(6)-ubiquitinyl-[acceptor protein]-L-lysine.</text>
        <dbReference type="EC" id="2.3.2.27"/>
    </reaction>
</comment>
<dbReference type="OrthoDB" id="8062037at2759"/>
<name>A0A067JMS1_JATCU</name>
<keyword evidence="6 9" id="KW-0863">Zinc-finger</keyword>
<evidence type="ECO:0000256" key="8">
    <source>
        <dbReference type="ARBA" id="ARBA00022833"/>
    </source>
</evidence>
<dbReference type="PROSITE" id="PS50089">
    <property type="entry name" value="ZF_RING_2"/>
    <property type="match status" value="1"/>
</dbReference>
<evidence type="ECO:0000256" key="7">
    <source>
        <dbReference type="ARBA" id="ARBA00022786"/>
    </source>
</evidence>
<reference evidence="12 13" key="1">
    <citation type="journal article" date="2014" name="PLoS ONE">
        <title>Global Analysis of Gene Expression Profiles in Physic Nut (Jatropha curcas L.) Seedlings Exposed to Salt Stress.</title>
        <authorList>
            <person name="Zhang L."/>
            <person name="Zhang C."/>
            <person name="Wu P."/>
            <person name="Chen Y."/>
            <person name="Li M."/>
            <person name="Jiang H."/>
            <person name="Wu G."/>
        </authorList>
    </citation>
    <scope>NUCLEOTIDE SEQUENCE [LARGE SCALE GENOMIC DNA]</scope>
    <source>
        <strain evidence="13">cv. GZQX0401</strain>
        <tissue evidence="12">Young leaves</tissue>
    </source>
</reference>
<dbReference type="GO" id="GO:0016567">
    <property type="term" value="P:protein ubiquitination"/>
    <property type="evidence" value="ECO:0007669"/>
    <property type="project" value="InterPro"/>
</dbReference>
<dbReference type="Pfam" id="PF13639">
    <property type="entry name" value="zf-RING_2"/>
    <property type="match status" value="1"/>
</dbReference>
<comment type="pathway">
    <text evidence="2">Protein modification; protein ubiquitination.</text>
</comment>
<dbReference type="GO" id="GO:0008270">
    <property type="term" value="F:zinc ion binding"/>
    <property type="evidence" value="ECO:0007669"/>
    <property type="project" value="UniProtKB-KW"/>
</dbReference>
<evidence type="ECO:0000256" key="3">
    <source>
        <dbReference type="ARBA" id="ARBA00012483"/>
    </source>
</evidence>
<evidence type="ECO:0000313" key="12">
    <source>
        <dbReference type="EMBL" id="KDP25266.1"/>
    </source>
</evidence>
<evidence type="ECO:0000256" key="6">
    <source>
        <dbReference type="ARBA" id="ARBA00022771"/>
    </source>
</evidence>
<keyword evidence="8" id="KW-0862">Zinc</keyword>
<keyword evidence="10" id="KW-0812">Transmembrane</keyword>
<evidence type="ECO:0000256" key="2">
    <source>
        <dbReference type="ARBA" id="ARBA00004906"/>
    </source>
</evidence>
<keyword evidence="4" id="KW-0808">Transferase</keyword>
<evidence type="ECO:0000256" key="4">
    <source>
        <dbReference type="ARBA" id="ARBA00022679"/>
    </source>
</evidence>
<feature type="transmembrane region" description="Helical" evidence="10">
    <location>
        <begin position="20"/>
        <end position="45"/>
    </location>
</feature>
<dbReference type="InterPro" id="IPR044600">
    <property type="entry name" value="ATL1/ATL16-like"/>
</dbReference>
<dbReference type="InterPro" id="IPR013083">
    <property type="entry name" value="Znf_RING/FYVE/PHD"/>
</dbReference>
<accession>A0A067JMS1</accession>
<evidence type="ECO:0000259" key="11">
    <source>
        <dbReference type="PROSITE" id="PS50089"/>
    </source>
</evidence>
<sequence length="243" mass="27330">MGFPPTPTPTHLYPQAIQLKLYQAFIFSIPILFSIILFLLFYLFYLKRRATSLSSPTQILPTISSQTTADHIHSICQIGLKKEIKDKLPIVLFDDELRTRESQCCVCLGEFEMKEELLQIPSCKHVFHIECIHHWLHTNSTCPLCRSFVIPTTKLDNQVQSGGSESPLEQDNANFNPQIASSEHQQQQQQQEEVCDGLIIPIEGSSSTETCSMDSSSCPELPISAESRRSCSSQESVALNIQT</sequence>
<dbReference type="Gene3D" id="3.30.40.10">
    <property type="entry name" value="Zinc/RING finger domain, C3HC4 (zinc finger)"/>
    <property type="match status" value="1"/>
</dbReference>
<dbReference type="GO" id="GO:0061630">
    <property type="term" value="F:ubiquitin protein ligase activity"/>
    <property type="evidence" value="ECO:0007669"/>
    <property type="project" value="UniProtKB-EC"/>
</dbReference>
<dbReference type="Proteomes" id="UP000027138">
    <property type="component" value="Unassembled WGS sequence"/>
</dbReference>
<dbReference type="SMART" id="SM00184">
    <property type="entry name" value="RING"/>
    <property type="match status" value="1"/>
</dbReference>
<gene>
    <name evidence="12" type="ORF">JCGZ_20422</name>
</gene>
<feature type="domain" description="RING-type" evidence="11">
    <location>
        <begin position="104"/>
        <end position="146"/>
    </location>
</feature>
<dbReference type="PANTHER" id="PTHR46913">
    <property type="entry name" value="RING-H2 FINGER PROTEIN ATL16"/>
    <property type="match status" value="1"/>
</dbReference>
<dbReference type="EMBL" id="KK914993">
    <property type="protein sequence ID" value="KDP25266.1"/>
    <property type="molecule type" value="Genomic_DNA"/>
</dbReference>
<keyword evidence="5" id="KW-0479">Metal-binding</keyword>
<evidence type="ECO:0000313" key="13">
    <source>
        <dbReference type="Proteomes" id="UP000027138"/>
    </source>
</evidence>
<keyword evidence="7" id="KW-0833">Ubl conjugation pathway</keyword>
<dbReference type="SUPFAM" id="SSF57850">
    <property type="entry name" value="RING/U-box"/>
    <property type="match status" value="1"/>
</dbReference>
<dbReference type="PANTHER" id="PTHR46913:SF23">
    <property type="entry name" value="E3 UBIQUITIN-PROTEIN LIGASE RHA4A-RELATED"/>
    <property type="match status" value="1"/>
</dbReference>
<dbReference type="InterPro" id="IPR001841">
    <property type="entry name" value="Znf_RING"/>
</dbReference>
<dbReference type="KEGG" id="jcu:105645640"/>
<keyword evidence="10" id="KW-0472">Membrane</keyword>
<protein>
    <recommendedName>
        <fullName evidence="3">RING-type E3 ubiquitin transferase</fullName>
        <ecNumber evidence="3">2.3.2.27</ecNumber>
    </recommendedName>
</protein>
<evidence type="ECO:0000256" key="1">
    <source>
        <dbReference type="ARBA" id="ARBA00000900"/>
    </source>
</evidence>
<evidence type="ECO:0000256" key="5">
    <source>
        <dbReference type="ARBA" id="ARBA00022723"/>
    </source>
</evidence>